<feature type="region of interest" description="Disordered" evidence="1">
    <location>
        <begin position="1"/>
        <end position="26"/>
    </location>
</feature>
<evidence type="ECO:0000313" key="2">
    <source>
        <dbReference type="EMBL" id="CAK6977818.1"/>
    </source>
</evidence>
<sequence length="134" mass="14543">MSRNGAHQPPGWSSTRPAGAAEKIPRVRRQQRAAFFSGQTLLALSPDEEEREYGEDAMEEDDAALTHTTTIAEEALLTGPASAFVASPLARGDEDEDEELSLSDTSASLIKYSSWASRLRLHSSTTPPLPLTIF</sequence>
<reference evidence="2 3" key="1">
    <citation type="submission" date="2024-01" db="EMBL/GenBank/DDBJ databases">
        <authorList>
            <person name="Alioto T."/>
            <person name="Alioto T."/>
            <person name="Gomez Garrido J."/>
        </authorList>
    </citation>
    <scope>NUCLEOTIDE SEQUENCE [LARGE SCALE GENOMIC DNA]</scope>
</reference>
<feature type="compositionally biased region" description="Polar residues" evidence="1">
    <location>
        <begin position="1"/>
        <end position="16"/>
    </location>
</feature>
<evidence type="ECO:0000256" key="1">
    <source>
        <dbReference type="SAM" id="MobiDB-lite"/>
    </source>
</evidence>
<name>A0AAV1Q2N6_SCOSC</name>
<keyword evidence="3" id="KW-1185">Reference proteome</keyword>
<proteinExistence type="predicted"/>
<dbReference type="EMBL" id="CAWUFR010000435">
    <property type="protein sequence ID" value="CAK6977818.1"/>
    <property type="molecule type" value="Genomic_DNA"/>
</dbReference>
<dbReference type="Proteomes" id="UP001314229">
    <property type="component" value="Unassembled WGS sequence"/>
</dbReference>
<organism evidence="2 3">
    <name type="scientific">Scomber scombrus</name>
    <name type="common">Atlantic mackerel</name>
    <name type="synonym">Scomber vernalis</name>
    <dbReference type="NCBI Taxonomy" id="13677"/>
    <lineage>
        <taxon>Eukaryota</taxon>
        <taxon>Metazoa</taxon>
        <taxon>Chordata</taxon>
        <taxon>Craniata</taxon>
        <taxon>Vertebrata</taxon>
        <taxon>Euteleostomi</taxon>
        <taxon>Actinopterygii</taxon>
        <taxon>Neopterygii</taxon>
        <taxon>Teleostei</taxon>
        <taxon>Neoteleostei</taxon>
        <taxon>Acanthomorphata</taxon>
        <taxon>Pelagiaria</taxon>
        <taxon>Scombriformes</taxon>
        <taxon>Scombridae</taxon>
        <taxon>Scomber</taxon>
    </lineage>
</organism>
<dbReference type="AlphaFoldDB" id="A0AAV1Q2N6"/>
<evidence type="ECO:0000313" key="3">
    <source>
        <dbReference type="Proteomes" id="UP001314229"/>
    </source>
</evidence>
<gene>
    <name evidence="2" type="ORF">FSCOSCO3_A013097</name>
</gene>
<comment type="caution">
    <text evidence="2">The sequence shown here is derived from an EMBL/GenBank/DDBJ whole genome shotgun (WGS) entry which is preliminary data.</text>
</comment>
<accession>A0AAV1Q2N6</accession>
<protein>
    <submittedName>
        <fullName evidence="2">Uncharacterized protein</fullName>
    </submittedName>
</protein>